<name>A0ABV5X7N9_9MICO</name>
<keyword evidence="1 5" id="KW-0489">Methyltransferase</keyword>
<evidence type="ECO:0000313" key="6">
    <source>
        <dbReference type="Proteomes" id="UP001589707"/>
    </source>
</evidence>
<dbReference type="InterPro" id="IPR002935">
    <property type="entry name" value="SAM_O-MeTrfase"/>
</dbReference>
<dbReference type="PROSITE" id="PS51682">
    <property type="entry name" value="SAM_OMT_I"/>
    <property type="match status" value="1"/>
</dbReference>
<evidence type="ECO:0000256" key="4">
    <source>
        <dbReference type="SAM" id="MobiDB-lite"/>
    </source>
</evidence>
<proteinExistence type="predicted"/>
<dbReference type="SUPFAM" id="SSF53335">
    <property type="entry name" value="S-adenosyl-L-methionine-dependent methyltransferases"/>
    <property type="match status" value="1"/>
</dbReference>
<dbReference type="PANTHER" id="PTHR43167">
    <property type="entry name" value="PUTATIVE (AFU_ORTHOLOGUE AFUA_6G01830)-RELATED"/>
    <property type="match status" value="1"/>
</dbReference>
<dbReference type="Proteomes" id="UP001589707">
    <property type="component" value="Unassembled WGS sequence"/>
</dbReference>
<dbReference type="InterPro" id="IPR029063">
    <property type="entry name" value="SAM-dependent_MTases_sf"/>
</dbReference>
<dbReference type="Gene3D" id="3.40.50.150">
    <property type="entry name" value="Vaccinia Virus protein VP39"/>
    <property type="match status" value="1"/>
</dbReference>
<sequence length="215" mass="23216">MTCTLLRADVAAVLEREHAEAERLRREHNRIAAPSEPSADLRTSTKHRTQYLSIGPRMGRFLYNTARSTGAQRIVEFGTSFGISTIYLAAAAADTGGRVTGSEFHQHKAEKARANLTDAGLGDRAEIRVGDARETLAELDGPIDLLFLDGASDLYLDMLTLLEDRLTPGAWVIADNADHLAADTGFLAHVGDGSRYLTALLGTRKGLISQSLVIA</sequence>
<evidence type="ECO:0000256" key="1">
    <source>
        <dbReference type="ARBA" id="ARBA00022603"/>
    </source>
</evidence>
<dbReference type="GO" id="GO:0008168">
    <property type="term" value="F:methyltransferase activity"/>
    <property type="evidence" value="ECO:0007669"/>
    <property type="project" value="UniProtKB-KW"/>
</dbReference>
<keyword evidence="6" id="KW-1185">Reference proteome</keyword>
<dbReference type="GO" id="GO:0032259">
    <property type="term" value="P:methylation"/>
    <property type="evidence" value="ECO:0007669"/>
    <property type="project" value="UniProtKB-KW"/>
</dbReference>
<evidence type="ECO:0000256" key="2">
    <source>
        <dbReference type="ARBA" id="ARBA00022679"/>
    </source>
</evidence>
<comment type="caution">
    <text evidence="5">The sequence shown here is derived from an EMBL/GenBank/DDBJ whole genome shotgun (WGS) entry which is preliminary data.</text>
</comment>
<dbReference type="RefSeq" id="WP_376841944.1">
    <property type="nucleotide sequence ID" value="NZ_JBHMAU010000132.1"/>
</dbReference>
<gene>
    <name evidence="5" type="ORF">ACFFN1_16275</name>
</gene>
<keyword evidence="2 5" id="KW-0808">Transferase</keyword>
<accession>A0ABV5X7N9</accession>
<dbReference type="Pfam" id="PF13578">
    <property type="entry name" value="Methyltransf_24"/>
    <property type="match status" value="1"/>
</dbReference>
<feature type="region of interest" description="Disordered" evidence="4">
    <location>
        <begin position="21"/>
        <end position="44"/>
    </location>
</feature>
<protein>
    <submittedName>
        <fullName evidence="5">O-methyltransferase</fullName>
        <ecNumber evidence="5">2.1.1.-</ecNumber>
    </submittedName>
</protein>
<dbReference type="PANTHER" id="PTHR43167:SF1">
    <property type="entry name" value="PUTATIVE (AFU_ORTHOLOGUE AFUA_6G01830)-RELATED"/>
    <property type="match status" value="1"/>
</dbReference>
<keyword evidence="3" id="KW-0949">S-adenosyl-L-methionine</keyword>
<reference evidence="5 6" key="1">
    <citation type="submission" date="2024-09" db="EMBL/GenBank/DDBJ databases">
        <authorList>
            <person name="Sun Q."/>
            <person name="Mori K."/>
        </authorList>
    </citation>
    <scope>NUCLEOTIDE SEQUENCE [LARGE SCALE GENOMIC DNA]</scope>
    <source>
        <strain evidence="5 6">JCM 11683</strain>
    </source>
</reference>
<dbReference type="EMBL" id="JBHMAU010000132">
    <property type="protein sequence ID" value="MFB9777934.1"/>
    <property type="molecule type" value="Genomic_DNA"/>
</dbReference>
<evidence type="ECO:0000256" key="3">
    <source>
        <dbReference type="ARBA" id="ARBA00022691"/>
    </source>
</evidence>
<dbReference type="EC" id="2.1.1.-" evidence="5"/>
<organism evidence="5 6">
    <name type="scientific">Brevibacterium otitidis</name>
    <dbReference type="NCBI Taxonomy" id="53364"/>
    <lineage>
        <taxon>Bacteria</taxon>
        <taxon>Bacillati</taxon>
        <taxon>Actinomycetota</taxon>
        <taxon>Actinomycetes</taxon>
        <taxon>Micrococcales</taxon>
        <taxon>Brevibacteriaceae</taxon>
        <taxon>Brevibacterium</taxon>
    </lineage>
</organism>
<evidence type="ECO:0000313" key="5">
    <source>
        <dbReference type="EMBL" id="MFB9777934.1"/>
    </source>
</evidence>